<evidence type="ECO:0000313" key="3">
    <source>
        <dbReference type="EMBL" id="MCL1635311.1"/>
    </source>
</evidence>
<dbReference type="Proteomes" id="UP001431217">
    <property type="component" value="Unassembled WGS sequence"/>
</dbReference>
<evidence type="ECO:0000256" key="2">
    <source>
        <dbReference type="SAM" id="SignalP"/>
    </source>
</evidence>
<accession>A0ABT0MKA3</accession>
<proteinExistence type="predicted"/>
<feature type="chain" id="PRO_5045995296" description="C-type lysozyme inhibitor domain-containing protein" evidence="2">
    <location>
        <begin position="26"/>
        <end position="125"/>
    </location>
</feature>
<dbReference type="EMBL" id="JAMBEP010000002">
    <property type="protein sequence ID" value="MCL1635311.1"/>
    <property type="molecule type" value="Genomic_DNA"/>
</dbReference>
<evidence type="ECO:0008006" key="5">
    <source>
        <dbReference type="Google" id="ProtNLM"/>
    </source>
</evidence>
<feature type="signal peptide" evidence="2">
    <location>
        <begin position="1"/>
        <end position="25"/>
    </location>
</feature>
<comment type="caution">
    <text evidence="3">The sequence shown here is derived from an EMBL/GenBank/DDBJ whole genome shotgun (WGS) entry which is preliminary data.</text>
</comment>
<sequence>MNSLPRRVVPPVLIALCAAACSRPAAPEGTAPAPAERPVPGRVSSAAAKSTRYACNDGAAIDIAADGLEAQVTLEDGRKFALPRAESASKGGGDAFVGDALSVLRQGRSAQLHRDGRDVADCTSP</sequence>
<evidence type="ECO:0000256" key="1">
    <source>
        <dbReference type="SAM" id="MobiDB-lite"/>
    </source>
</evidence>
<organism evidence="3 4">
    <name type="scientific">Luteimonas galliterrae</name>
    <dbReference type="NCBI Taxonomy" id="2940486"/>
    <lineage>
        <taxon>Bacteria</taxon>
        <taxon>Pseudomonadati</taxon>
        <taxon>Pseudomonadota</taxon>
        <taxon>Gammaproteobacteria</taxon>
        <taxon>Lysobacterales</taxon>
        <taxon>Lysobacteraceae</taxon>
        <taxon>Luteimonas</taxon>
    </lineage>
</organism>
<evidence type="ECO:0000313" key="4">
    <source>
        <dbReference type="Proteomes" id="UP001431217"/>
    </source>
</evidence>
<feature type="compositionally biased region" description="Low complexity" evidence="1">
    <location>
        <begin position="24"/>
        <end position="38"/>
    </location>
</feature>
<protein>
    <recommendedName>
        <fullName evidence="5">C-type lysozyme inhibitor domain-containing protein</fullName>
    </recommendedName>
</protein>
<keyword evidence="2" id="KW-0732">Signal</keyword>
<dbReference type="RefSeq" id="WP_249474742.1">
    <property type="nucleotide sequence ID" value="NZ_JAMBEP010000002.1"/>
</dbReference>
<keyword evidence="4" id="KW-1185">Reference proteome</keyword>
<gene>
    <name evidence="3" type="ORF">M2650_11820</name>
</gene>
<feature type="region of interest" description="Disordered" evidence="1">
    <location>
        <begin position="24"/>
        <end position="46"/>
    </location>
</feature>
<name>A0ABT0MKA3_9GAMM</name>
<reference evidence="3 4" key="1">
    <citation type="submission" date="2022-05" db="EMBL/GenBank/DDBJ databases">
        <title>Luteimonas sp. SX5, whole genome shotgun sequencing project.</title>
        <authorList>
            <person name="Zhao G."/>
            <person name="Shen L."/>
        </authorList>
    </citation>
    <scope>NUCLEOTIDE SEQUENCE [LARGE SCALE GENOMIC DNA]</scope>
    <source>
        <strain evidence="3 4">SX5</strain>
    </source>
</reference>